<dbReference type="SMART" id="SM00220">
    <property type="entry name" value="S_TKc"/>
    <property type="match status" value="1"/>
</dbReference>
<evidence type="ECO:0000256" key="4">
    <source>
        <dbReference type="ARBA" id="ARBA00022840"/>
    </source>
</evidence>
<dbReference type="CDD" id="cd14014">
    <property type="entry name" value="STKc_PknB_like"/>
    <property type="match status" value="1"/>
</dbReference>
<gene>
    <name evidence="8" type="ORF">FJY75_10150</name>
</gene>
<dbReference type="SUPFAM" id="SSF56112">
    <property type="entry name" value="Protein kinase-like (PK-like)"/>
    <property type="match status" value="1"/>
</dbReference>
<dbReference type="Pfam" id="PF08308">
    <property type="entry name" value="PEGA"/>
    <property type="match status" value="1"/>
</dbReference>
<evidence type="ECO:0000313" key="8">
    <source>
        <dbReference type="EMBL" id="MBM3318196.1"/>
    </source>
</evidence>
<dbReference type="InterPro" id="IPR000719">
    <property type="entry name" value="Prot_kinase_dom"/>
</dbReference>
<sequence>MSTTTPQSYLGRQAGSYRLDSLLGEGGFAFVFRAHDTNLDVDVALKVLKPIYAHDSVFEAGFRREAQIVAKLRHPNIIAIHTVDKVEDIVFFAMDLHERGVAELLSLGKPLDPREVLNIGLDVAAALEFAHLRKVTHRDLKPANLRIDLHGNGIVTDFGIAQVAQQYEEATGTSVYVGTPRYMSPEQARGRRVDGRSDLYSLGVTLYHMLTGTPPFDGGDWYELGRRHIEEAPRRLCEKVPGIDPLLEGVVLRCLAKEPEERYQSATEVIAALHAVGQSDAAFAFGARESGASIRSRRMAPVPRSKGGTAPGRRRLAQAGGMLLAALAVVAAIVGGVRVCATRSVRPLYVVNFDASSFYTERIAPDSSGMHGEVDLDFSAPLDGATVSPATVAIVGPSGQPVPASVSVPDASTIRIRPIAVLPFGAACRVRVEPGVRGQNGESIVERKGSKVTGATLAFSTGVRPALSDRGSGVRQKPAMPPPSTPRAPASLDITVLPAGAEVDVHINGERCGRAPITGKEIPSGRPTVIELYGVRSGSGYRVKLLRETVTPSSGQKVAFRRTVPAFASITVASNPPGKVFIDNVDTGEETPLAGYLLKAGRHTLQIKPMGAAADQYRSILEEFVLPEWTWGYKLGPYALEKIGAP</sequence>
<keyword evidence="4 5" id="KW-0067">ATP-binding</keyword>
<keyword evidence="3 8" id="KW-0418">Kinase</keyword>
<evidence type="ECO:0000256" key="3">
    <source>
        <dbReference type="ARBA" id="ARBA00022777"/>
    </source>
</evidence>
<dbReference type="PROSITE" id="PS00107">
    <property type="entry name" value="PROTEIN_KINASE_ATP"/>
    <property type="match status" value="1"/>
</dbReference>
<name>A0A938BRV4_UNCEI</name>
<dbReference type="PANTHER" id="PTHR43289">
    <property type="entry name" value="MITOGEN-ACTIVATED PROTEIN KINASE KINASE KINASE 20-RELATED"/>
    <property type="match status" value="1"/>
</dbReference>
<evidence type="ECO:0000259" key="7">
    <source>
        <dbReference type="PROSITE" id="PS50011"/>
    </source>
</evidence>
<dbReference type="InterPro" id="IPR017441">
    <property type="entry name" value="Protein_kinase_ATP_BS"/>
</dbReference>
<dbReference type="Gene3D" id="3.30.200.20">
    <property type="entry name" value="Phosphorylase Kinase, domain 1"/>
    <property type="match status" value="1"/>
</dbReference>
<evidence type="ECO:0000256" key="1">
    <source>
        <dbReference type="ARBA" id="ARBA00022679"/>
    </source>
</evidence>
<feature type="region of interest" description="Disordered" evidence="6">
    <location>
        <begin position="465"/>
        <end position="489"/>
    </location>
</feature>
<dbReference type="PROSITE" id="PS50011">
    <property type="entry name" value="PROTEIN_KINASE_DOM"/>
    <property type="match status" value="1"/>
</dbReference>
<dbReference type="EMBL" id="VGIY01000287">
    <property type="protein sequence ID" value="MBM3318196.1"/>
    <property type="molecule type" value="Genomic_DNA"/>
</dbReference>
<keyword evidence="2 5" id="KW-0547">Nucleotide-binding</keyword>
<evidence type="ECO:0000256" key="2">
    <source>
        <dbReference type="ARBA" id="ARBA00022741"/>
    </source>
</evidence>
<reference evidence="8" key="1">
    <citation type="submission" date="2019-03" db="EMBL/GenBank/DDBJ databases">
        <title>Lake Tanganyika Metagenome-Assembled Genomes (MAGs).</title>
        <authorList>
            <person name="Tran P."/>
        </authorList>
    </citation>
    <scope>NUCLEOTIDE SEQUENCE</scope>
    <source>
        <strain evidence="8">M_DeepCast_400m_m2_100</strain>
    </source>
</reference>
<dbReference type="PANTHER" id="PTHR43289:SF34">
    <property type="entry name" value="SERINE_THREONINE-PROTEIN KINASE YBDM-RELATED"/>
    <property type="match status" value="1"/>
</dbReference>
<dbReference type="Gene3D" id="1.10.510.10">
    <property type="entry name" value="Transferase(Phosphotransferase) domain 1"/>
    <property type="match status" value="1"/>
</dbReference>
<protein>
    <submittedName>
        <fullName evidence="8">Protein kinase</fullName>
    </submittedName>
</protein>
<dbReference type="GO" id="GO:0004674">
    <property type="term" value="F:protein serine/threonine kinase activity"/>
    <property type="evidence" value="ECO:0007669"/>
    <property type="project" value="TreeGrafter"/>
</dbReference>
<comment type="caution">
    <text evidence="8">The sequence shown here is derived from an EMBL/GenBank/DDBJ whole genome shotgun (WGS) entry which is preliminary data.</text>
</comment>
<evidence type="ECO:0000256" key="6">
    <source>
        <dbReference type="SAM" id="MobiDB-lite"/>
    </source>
</evidence>
<proteinExistence type="predicted"/>
<evidence type="ECO:0000256" key="5">
    <source>
        <dbReference type="PROSITE-ProRule" id="PRU10141"/>
    </source>
</evidence>
<dbReference type="GO" id="GO:0005524">
    <property type="term" value="F:ATP binding"/>
    <property type="evidence" value="ECO:0007669"/>
    <property type="project" value="UniProtKB-UniRule"/>
</dbReference>
<feature type="binding site" evidence="5">
    <location>
        <position position="46"/>
    </location>
    <ligand>
        <name>ATP</name>
        <dbReference type="ChEBI" id="CHEBI:30616"/>
    </ligand>
</feature>
<dbReference type="Pfam" id="PF00069">
    <property type="entry name" value="Pkinase"/>
    <property type="match status" value="1"/>
</dbReference>
<dbReference type="AlphaFoldDB" id="A0A938BRV4"/>
<feature type="domain" description="Protein kinase" evidence="7">
    <location>
        <begin position="17"/>
        <end position="277"/>
    </location>
</feature>
<dbReference type="Proteomes" id="UP000748308">
    <property type="component" value="Unassembled WGS sequence"/>
</dbReference>
<evidence type="ECO:0000313" key="9">
    <source>
        <dbReference type="Proteomes" id="UP000748308"/>
    </source>
</evidence>
<keyword evidence="1" id="KW-0808">Transferase</keyword>
<dbReference type="InterPro" id="IPR013229">
    <property type="entry name" value="PEGA"/>
</dbReference>
<dbReference type="InterPro" id="IPR011009">
    <property type="entry name" value="Kinase-like_dom_sf"/>
</dbReference>
<accession>A0A938BRV4</accession>
<organism evidence="8 9">
    <name type="scientific">Eiseniibacteriota bacterium</name>
    <dbReference type="NCBI Taxonomy" id="2212470"/>
    <lineage>
        <taxon>Bacteria</taxon>
        <taxon>Candidatus Eiseniibacteriota</taxon>
    </lineage>
</organism>